<proteinExistence type="inferred from homology"/>
<dbReference type="SUPFAM" id="SSF51735">
    <property type="entry name" value="NAD(P)-binding Rossmann-fold domains"/>
    <property type="match status" value="1"/>
</dbReference>
<comment type="similarity">
    <text evidence="1 4">Belongs to the D-isomer specific 2-hydroxyacid dehydrogenase family.</text>
</comment>
<evidence type="ECO:0000313" key="8">
    <source>
        <dbReference type="Proteomes" id="UP000186341"/>
    </source>
</evidence>
<feature type="domain" description="D-isomer specific 2-hydroxyacid dehydrogenase NAD-binding" evidence="6">
    <location>
        <begin position="113"/>
        <end position="285"/>
    </location>
</feature>
<name>A0A1U7NFA3_9FIRM</name>
<keyword evidence="8" id="KW-1185">Reference proteome</keyword>
<dbReference type="AlphaFoldDB" id="A0A1U7NFA3"/>
<dbReference type="SUPFAM" id="SSF52283">
    <property type="entry name" value="Formate/glycerate dehydrogenase catalytic domain-like"/>
    <property type="match status" value="1"/>
</dbReference>
<dbReference type="PROSITE" id="PS00671">
    <property type="entry name" value="D_2_HYDROXYACID_DH_3"/>
    <property type="match status" value="1"/>
</dbReference>
<evidence type="ECO:0000256" key="3">
    <source>
        <dbReference type="ARBA" id="ARBA00023027"/>
    </source>
</evidence>
<keyword evidence="2 4" id="KW-0560">Oxidoreductase</keyword>
<dbReference type="InterPro" id="IPR006140">
    <property type="entry name" value="D-isomer_DH_NAD-bd"/>
</dbReference>
<dbReference type="FunFam" id="3.40.50.720:FF:000203">
    <property type="entry name" value="D-3-phosphoglycerate dehydrogenase (SerA)"/>
    <property type="match status" value="1"/>
</dbReference>
<reference evidence="7 8" key="1">
    <citation type="submission" date="2016-11" db="EMBL/GenBank/DDBJ databases">
        <title>Description of two novel members of the family Erysipelotrichaceae: Ileibacterium lipovorans gen. nov., sp. nov. and Dubosiella newyorkensis, gen. nov., sp. nov.</title>
        <authorList>
            <person name="Cox L.M."/>
            <person name="Sohn J."/>
            <person name="Tyrrell K.L."/>
            <person name="Citron D.M."/>
            <person name="Lawson P.A."/>
            <person name="Patel N.B."/>
            <person name="Iizumi T."/>
            <person name="Perez-Perez G.I."/>
            <person name="Goldstein E.J."/>
            <person name="Blaser M.J."/>
        </authorList>
    </citation>
    <scope>NUCLEOTIDE SEQUENCE [LARGE SCALE GENOMIC DNA]</scope>
    <source>
        <strain evidence="7 8">NYU-BL-A3</strain>
    </source>
</reference>
<dbReference type="InterPro" id="IPR006139">
    <property type="entry name" value="D-isomer_2_OHA_DH_cat_dom"/>
</dbReference>
<evidence type="ECO:0000259" key="5">
    <source>
        <dbReference type="Pfam" id="PF00389"/>
    </source>
</evidence>
<dbReference type="GO" id="GO:0051287">
    <property type="term" value="F:NAD binding"/>
    <property type="evidence" value="ECO:0007669"/>
    <property type="project" value="InterPro"/>
</dbReference>
<dbReference type="GO" id="GO:0016616">
    <property type="term" value="F:oxidoreductase activity, acting on the CH-OH group of donors, NAD or NADP as acceptor"/>
    <property type="evidence" value="ECO:0007669"/>
    <property type="project" value="InterPro"/>
</dbReference>
<dbReference type="Proteomes" id="UP000186341">
    <property type="component" value="Unassembled WGS sequence"/>
</dbReference>
<feature type="domain" description="D-isomer specific 2-hydroxyacid dehydrogenase catalytic" evidence="5">
    <location>
        <begin position="16"/>
        <end position="316"/>
    </location>
</feature>
<dbReference type="PANTHER" id="PTHR43761:SF1">
    <property type="entry name" value="D-ISOMER SPECIFIC 2-HYDROXYACID DEHYDROGENASE CATALYTIC DOMAIN-CONTAINING PROTEIN-RELATED"/>
    <property type="match status" value="1"/>
</dbReference>
<comment type="caution">
    <text evidence="7">The sequence shown here is derived from an EMBL/GenBank/DDBJ whole genome shotgun (WGS) entry which is preliminary data.</text>
</comment>
<dbReference type="InterPro" id="IPR036291">
    <property type="entry name" value="NAD(P)-bd_dom_sf"/>
</dbReference>
<gene>
    <name evidence="7" type="ORF">BO222_07905</name>
</gene>
<dbReference type="Gene3D" id="3.40.50.720">
    <property type="entry name" value="NAD(P)-binding Rossmann-like Domain"/>
    <property type="match status" value="2"/>
</dbReference>
<accession>A0A1U7NFA3</accession>
<dbReference type="PROSITE" id="PS00670">
    <property type="entry name" value="D_2_HYDROXYACID_DH_2"/>
    <property type="match status" value="1"/>
</dbReference>
<keyword evidence="3" id="KW-0520">NAD</keyword>
<dbReference type="OrthoDB" id="9805416at2"/>
<evidence type="ECO:0000256" key="1">
    <source>
        <dbReference type="ARBA" id="ARBA00005854"/>
    </source>
</evidence>
<evidence type="ECO:0000259" key="6">
    <source>
        <dbReference type="Pfam" id="PF02826"/>
    </source>
</evidence>
<evidence type="ECO:0000313" key="7">
    <source>
        <dbReference type="EMBL" id="OLU38734.1"/>
    </source>
</evidence>
<dbReference type="Pfam" id="PF00389">
    <property type="entry name" value="2-Hacid_dh"/>
    <property type="match status" value="1"/>
</dbReference>
<sequence>MKIVLIEDLAVSNEQIEQAKNNLKKQGHELIYKPGMSKAKEQIDTLKDADILIIGNMPLHEEAIDKANNLKFIDVAFTGTDHIPVAAASKRNIPVSNASGYATEAVAELALYAMIDLFRKIEPLQTAVRNSKTKTGIRGRLLNGKTVGIVGAGHIGSKTAQYAKALGAKTLGYCRHPKEDPNIDQFVLLDQLLTESDIVSLHVPLNESTRHLISKEQFELMKPDAFLINTARGPVVDSAALIDALNQKQIAGAALDVFDQEPPLSKDDPLLSFNRDQLILTPHIGFDSEESMIARFNIVMDNLQAFLDGHPKNVVNNIN</sequence>
<evidence type="ECO:0000256" key="2">
    <source>
        <dbReference type="ARBA" id="ARBA00023002"/>
    </source>
</evidence>
<dbReference type="GeneID" id="82203102"/>
<dbReference type="InterPro" id="IPR050418">
    <property type="entry name" value="D-iso_2-hydroxyacid_DH_PdxB"/>
</dbReference>
<dbReference type="PANTHER" id="PTHR43761">
    <property type="entry name" value="D-ISOMER SPECIFIC 2-HYDROXYACID DEHYDROGENASE FAMILY PROTEIN (AFU_ORTHOLOGUE AFUA_1G13630)"/>
    <property type="match status" value="1"/>
</dbReference>
<evidence type="ECO:0000256" key="4">
    <source>
        <dbReference type="RuleBase" id="RU003719"/>
    </source>
</evidence>
<dbReference type="InterPro" id="IPR029753">
    <property type="entry name" value="D-isomer_DH_CS"/>
</dbReference>
<dbReference type="RefSeq" id="WP_075819971.1">
    <property type="nucleotide sequence ID" value="NZ_CAPNHH010000118.1"/>
</dbReference>
<protein>
    <submittedName>
        <fullName evidence="7">Hydroxyacid dehydrogenase</fullName>
    </submittedName>
</protein>
<organism evidence="7 8">
    <name type="scientific">Ileibacterium valens</name>
    <dbReference type="NCBI Taxonomy" id="1862668"/>
    <lineage>
        <taxon>Bacteria</taxon>
        <taxon>Bacillati</taxon>
        <taxon>Bacillota</taxon>
        <taxon>Erysipelotrichia</taxon>
        <taxon>Erysipelotrichales</taxon>
        <taxon>Erysipelotrichaceae</taxon>
        <taxon>Ileibacterium</taxon>
    </lineage>
</organism>
<dbReference type="EMBL" id="MPJW01000153">
    <property type="protein sequence ID" value="OLU38734.1"/>
    <property type="molecule type" value="Genomic_DNA"/>
</dbReference>
<dbReference type="Pfam" id="PF02826">
    <property type="entry name" value="2-Hacid_dh_C"/>
    <property type="match status" value="1"/>
</dbReference>